<accession>A0A413V8U5</accession>
<proteinExistence type="predicted"/>
<dbReference type="EMBL" id="QSGN01000013">
    <property type="protein sequence ID" value="RHB29990.1"/>
    <property type="molecule type" value="Genomic_DNA"/>
</dbReference>
<evidence type="ECO:0000313" key="2">
    <source>
        <dbReference type="Proteomes" id="UP000283482"/>
    </source>
</evidence>
<organism evidence="1 2">
    <name type="scientific">Bacteroides stercoris</name>
    <dbReference type="NCBI Taxonomy" id="46506"/>
    <lineage>
        <taxon>Bacteria</taxon>
        <taxon>Pseudomonadati</taxon>
        <taxon>Bacteroidota</taxon>
        <taxon>Bacteroidia</taxon>
        <taxon>Bacteroidales</taxon>
        <taxon>Bacteroidaceae</taxon>
        <taxon>Bacteroides</taxon>
    </lineage>
</organism>
<sequence>MIFFHIIKIRLSYIFLNISYKDMNIDKKTSSVIVQIEYIFVHKSSVLGAKRGIMLQMRY</sequence>
<comment type="caution">
    <text evidence="1">The sequence shown here is derived from an EMBL/GenBank/DDBJ whole genome shotgun (WGS) entry which is preliminary data.</text>
</comment>
<reference evidence="1 2" key="1">
    <citation type="submission" date="2018-08" db="EMBL/GenBank/DDBJ databases">
        <title>A genome reference for cultivated species of the human gut microbiota.</title>
        <authorList>
            <person name="Zou Y."/>
            <person name="Xue W."/>
            <person name="Luo G."/>
        </authorList>
    </citation>
    <scope>NUCLEOTIDE SEQUENCE [LARGE SCALE GENOMIC DNA]</scope>
    <source>
        <strain evidence="1 2">AM40-34</strain>
    </source>
</reference>
<evidence type="ECO:0000313" key="1">
    <source>
        <dbReference type="EMBL" id="RHB29990.1"/>
    </source>
</evidence>
<dbReference type="AlphaFoldDB" id="A0A413V8U5"/>
<name>A0A413V8U5_BACSE</name>
<protein>
    <submittedName>
        <fullName evidence="1">Uncharacterized protein</fullName>
    </submittedName>
</protein>
<gene>
    <name evidence="1" type="ORF">DW889_07175</name>
</gene>
<dbReference type="Proteomes" id="UP000283482">
    <property type="component" value="Unassembled WGS sequence"/>
</dbReference>